<reference evidence="2 3" key="1">
    <citation type="journal article" date="2007" name="Nature">
        <title>Evolution of genes and genomes on the Drosophila phylogeny.</title>
        <authorList>
            <consortium name="Drosophila 12 Genomes Consortium"/>
            <person name="Clark A.G."/>
            <person name="Eisen M.B."/>
            <person name="Smith D.R."/>
            <person name="Bergman C.M."/>
            <person name="Oliver B."/>
            <person name="Markow T.A."/>
            <person name="Kaufman T.C."/>
            <person name="Kellis M."/>
            <person name="Gelbart W."/>
            <person name="Iyer V.N."/>
            <person name="Pollard D.A."/>
            <person name="Sackton T.B."/>
            <person name="Larracuente A.M."/>
            <person name="Singh N.D."/>
            <person name="Abad J.P."/>
            <person name="Abt D.N."/>
            <person name="Adryan B."/>
            <person name="Aguade M."/>
            <person name="Akashi H."/>
            <person name="Anderson W.W."/>
            <person name="Aquadro C.F."/>
            <person name="Ardell D.H."/>
            <person name="Arguello R."/>
            <person name="Artieri C.G."/>
            <person name="Barbash D.A."/>
            <person name="Barker D."/>
            <person name="Barsanti P."/>
            <person name="Batterham P."/>
            <person name="Batzoglou S."/>
            <person name="Begun D."/>
            <person name="Bhutkar A."/>
            <person name="Blanco E."/>
            <person name="Bosak S.A."/>
            <person name="Bradley R.K."/>
            <person name="Brand A.D."/>
            <person name="Brent M.R."/>
            <person name="Brooks A.N."/>
            <person name="Brown R.H."/>
            <person name="Butlin R.K."/>
            <person name="Caggese C."/>
            <person name="Calvi B.R."/>
            <person name="Bernardo de Carvalho A."/>
            <person name="Caspi A."/>
            <person name="Castrezana S."/>
            <person name="Celniker S.E."/>
            <person name="Chang J.L."/>
            <person name="Chapple C."/>
            <person name="Chatterji S."/>
            <person name="Chinwalla A."/>
            <person name="Civetta A."/>
            <person name="Clifton S.W."/>
            <person name="Comeron J.M."/>
            <person name="Costello J.C."/>
            <person name="Coyne J.A."/>
            <person name="Daub J."/>
            <person name="David R.G."/>
            <person name="Delcher A.L."/>
            <person name="Delehaunty K."/>
            <person name="Do C.B."/>
            <person name="Ebling H."/>
            <person name="Edwards K."/>
            <person name="Eickbush T."/>
            <person name="Evans J.D."/>
            <person name="Filipski A."/>
            <person name="Findeiss S."/>
            <person name="Freyhult E."/>
            <person name="Fulton L."/>
            <person name="Fulton R."/>
            <person name="Garcia A.C."/>
            <person name="Gardiner A."/>
            <person name="Garfield D.A."/>
            <person name="Garvin B.E."/>
            <person name="Gibson G."/>
            <person name="Gilbert D."/>
            <person name="Gnerre S."/>
            <person name="Godfrey J."/>
            <person name="Good R."/>
            <person name="Gotea V."/>
            <person name="Gravely B."/>
            <person name="Greenberg A.J."/>
            <person name="Griffiths-Jones S."/>
            <person name="Gross S."/>
            <person name="Guigo R."/>
            <person name="Gustafson E.A."/>
            <person name="Haerty W."/>
            <person name="Hahn M.W."/>
            <person name="Halligan D.L."/>
            <person name="Halpern A.L."/>
            <person name="Halter G.M."/>
            <person name="Han M.V."/>
            <person name="Heger A."/>
            <person name="Hillier L."/>
            <person name="Hinrichs A.S."/>
            <person name="Holmes I."/>
            <person name="Hoskins R.A."/>
            <person name="Hubisz M.J."/>
            <person name="Hultmark D."/>
            <person name="Huntley M.A."/>
            <person name="Jaffe D.B."/>
            <person name="Jagadeeshan S."/>
            <person name="Jeck W.R."/>
            <person name="Johnson J."/>
            <person name="Jones C.D."/>
            <person name="Jordan W.C."/>
            <person name="Karpen G.H."/>
            <person name="Kataoka E."/>
            <person name="Keightley P.D."/>
            <person name="Kheradpour P."/>
            <person name="Kirkness E.F."/>
            <person name="Koerich L.B."/>
            <person name="Kristiansen K."/>
            <person name="Kudrna D."/>
            <person name="Kulathinal R.J."/>
            <person name="Kumar S."/>
            <person name="Kwok R."/>
            <person name="Lander E."/>
            <person name="Langley C.H."/>
            <person name="Lapoint R."/>
            <person name="Lazzaro B.P."/>
            <person name="Lee S.J."/>
            <person name="Levesque L."/>
            <person name="Li R."/>
            <person name="Lin C.F."/>
            <person name="Lin M.F."/>
            <person name="Lindblad-Toh K."/>
            <person name="Llopart A."/>
            <person name="Long M."/>
            <person name="Low L."/>
            <person name="Lozovsky E."/>
            <person name="Lu J."/>
            <person name="Luo M."/>
            <person name="Machado C.A."/>
            <person name="Makalowski W."/>
            <person name="Marzo M."/>
            <person name="Matsuda M."/>
            <person name="Matzkin L."/>
            <person name="McAllister B."/>
            <person name="McBride C.S."/>
            <person name="McKernan B."/>
            <person name="McKernan K."/>
            <person name="Mendez-Lago M."/>
            <person name="Minx P."/>
            <person name="Mollenhauer M.U."/>
            <person name="Montooth K."/>
            <person name="Mount S.M."/>
            <person name="Mu X."/>
            <person name="Myers E."/>
            <person name="Negre B."/>
            <person name="Newfeld S."/>
            <person name="Nielsen R."/>
            <person name="Noor M.A."/>
            <person name="O'Grady P."/>
            <person name="Pachter L."/>
            <person name="Papaceit M."/>
            <person name="Parisi M.J."/>
            <person name="Parisi M."/>
            <person name="Parts L."/>
            <person name="Pedersen J.S."/>
            <person name="Pesole G."/>
            <person name="Phillippy A.M."/>
            <person name="Ponting C.P."/>
            <person name="Pop M."/>
            <person name="Porcelli D."/>
            <person name="Powell J.R."/>
            <person name="Prohaska S."/>
            <person name="Pruitt K."/>
            <person name="Puig M."/>
            <person name="Quesneville H."/>
            <person name="Ram K.R."/>
            <person name="Rand D."/>
            <person name="Rasmussen M.D."/>
            <person name="Reed L.K."/>
            <person name="Reenan R."/>
            <person name="Reily A."/>
            <person name="Remington K.A."/>
            <person name="Rieger T.T."/>
            <person name="Ritchie M.G."/>
            <person name="Robin C."/>
            <person name="Rogers Y.H."/>
            <person name="Rohde C."/>
            <person name="Rozas J."/>
            <person name="Rubenfield M.J."/>
            <person name="Ruiz A."/>
            <person name="Russo S."/>
            <person name="Salzberg S.L."/>
            <person name="Sanchez-Gracia A."/>
            <person name="Saranga D.J."/>
            <person name="Sato H."/>
            <person name="Schaeffer S.W."/>
            <person name="Schatz M.C."/>
            <person name="Schlenke T."/>
            <person name="Schwartz R."/>
            <person name="Segarra C."/>
            <person name="Singh R.S."/>
            <person name="Sirot L."/>
            <person name="Sirota M."/>
            <person name="Sisneros N.B."/>
            <person name="Smith C.D."/>
            <person name="Smith T.F."/>
            <person name="Spieth J."/>
            <person name="Stage D.E."/>
            <person name="Stark A."/>
            <person name="Stephan W."/>
            <person name="Strausberg R.L."/>
            <person name="Strempel S."/>
            <person name="Sturgill D."/>
            <person name="Sutton G."/>
            <person name="Sutton G.G."/>
            <person name="Tao W."/>
            <person name="Teichmann S."/>
            <person name="Tobari Y.N."/>
            <person name="Tomimura Y."/>
            <person name="Tsolas J.M."/>
            <person name="Valente V.L."/>
            <person name="Venter E."/>
            <person name="Venter J.C."/>
            <person name="Vicario S."/>
            <person name="Vieira F.G."/>
            <person name="Vilella A.J."/>
            <person name="Villasante A."/>
            <person name="Walenz B."/>
            <person name="Wang J."/>
            <person name="Wasserman M."/>
            <person name="Watts T."/>
            <person name="Wilson D."/>
            <person name="Wilson R.K."/>
            <person name="Wing R.A."/>
            <person name="Wolfner M.F."/>
            <person name="Wong A."/>
            <person name="Wong G.K."/>
            <person name="Wu C.I."/>
            <person name="Wu G."/>
            <person name="Yamamoto D."/>
            <person name="Yang H.P."/>
            <person name="Yang S.P."/>
            <person name="Yorke J.A."/>
            <person name="Yoshida K."/>
            <person name="Zdobnov E."/>
            <person name="Zhang P."/>
            <person name="Zhang Y."/>
            <person name="Zimin A.V."/>
            <person name="Baldwin J."/>
            <person name="Abdouelleil A."/>
            <person name="Abdulkadir J."/>
            <person name="Abebe A."/>
            <person name="Abera B."/>
            <person name="Abreu J."/>
            <person name="Acer S.C."/>
            <person name="Aftuck L."/>
            <person name="Alexander A."/>
            <person name="An P."/>
            <person name="Anderson E."/>
            <person name="Anderson S."/>
            <person name="Arachi H."/>
            <person name="Azer M."/>
            <person name="Bachantsang P."/>
            <person name="Barry A."/>
            <person name="Bayul T."/>
            <person name="Berlin A."/>
            <person name="Bessette D."/>
            <person name="Bloom T."/>
            <person name="Blye J."/>
            <person name="Boguslavskiy L."/>
            <person name="Bonnet C."/>
            <person name="Boukhgalter B."/>
            <person name="Bourzgui I."/>
            <person name="Brown A."/>
            <person name="Cahill P."/>
            <person name="Channer S."/>
            <person name="Cheshatsang Y."/>
            <person name="Chuda L."/>
            <person name="Citroen M."/>
            <person name="Collymore A."/>
            <person name="Cooke P."/>
            <person name="Costello M."/>
            <person name="D'Aco K."/>
            <person name="Daza R."/>
            <person name="De Haan G."/>
            <person name="DeGray S."/>
            <person name="DeMaso C."/>
            <person name="Dhargay N."/>
            <person name="Dooley K."/>
            <person name="Dooley E."/>
            <person name="Doricent M."/>
            <person name="Dorje P."/>
            <person name="Dorjee K."/>
            <person name="Dupes A."/>
            <person name="Elong R."/>
            <person name="Falk J."/>
            <person name="Farina A."/>
            <person name="Faro S."/>
            <person name="Ferguson D."/>
            <person name="Fisher S."/>
            <person name="Foley C.D."/>
            <person name="Franke A."/>
            <person name="Friedrich D."/>
            <person name="Gadbois L."/>
            <person name="Gearin G."/>
            <person name="Gearin C.R."/>
            <person name="Giannoukos G."/>
            <person name="Goode T."/>
            <person name="Graham J."/>
            <person name="Grandbois E."/>
            <person name="Grewal S."/>
            <person name="Gyaltsen K."/>
            <person name="Hafez N."/>
            <person name="Hagos B."/>
            <person name="Hall J."/>
            <person name="Henson C."/>
            <person name="Hollinger A."/>
            <person name="Honan T."/>
            <person name="Huard M.D."/>
            <person name="Hughes L."/>
            <person name="Hurhula B."/>
            <person name="Husby M.E."/>
            <person name="Kamat A."/>
            <person name="Kanga B."/>
            <person name="Kashin S."/>
            <person name="Khazanovich D."/>
            <person name="Kisner P."/>
            <person name="Lance K."/>
            <person name="Lara M."/>
            <person name="Lee W."/>
            <person name="Lennon N."/>
            <person name="Letendre F."/>
            <person name="LeVine R."/>
            <person name="Lipovsky A."/>
            <person name="Liu X."/>
            <person name="Liu J."/>
            <person name="Liu S."/>
            <person name="Lokyitsang T."/>
            <person name="Lokyitsang Y."/>
            <person name="Lubonja R."/>
            <person name="Lui A."/>
            <person name="MacDonald P."/>
            <person name="Magnisalis V."/>
            <person name="Maru K."/>
            <person name="Matthews C."/>
            <person name="McCusker W."/>
            <person name="McDonough S."/>
            <person name="Mehta T."/>
            <person name="Meldrim J."/>
            <person name="Meneus L."/>
            <person name="Mihai O."/>
            <person name="Mihalev A."/>
            <person name="Mihova T."/>
            <person name="Mittelman R."/>
            <person name="Mlenga V."/>
            <person name="Montmayeur A."/>
            <person name="Mulrain L."/>
            <person name="Navidi A."/>
            <person name="Naylor J."/>
            <person name="Negash T."/>
            <person name="Nguyen T."/>
            <person name="Nguyen N."/>
            <person name="Nicol R."/>
            <person name="Norbu C."/>
            <person name="Norbu N."/>
            <person name="Novod N."/>
            <person name="O'Neill B."/>
            <person name="Osman S."/>
            <person name="Markiewicz E."/>
            <person name="Oyono O.L."/>
            <person name="Patti C."/>
            <person name="Phunkhang P."/>
            <person name="Pierre F."/>
            <person name="Priest M."/>
            <person name="Raghuraman S."/>
            <person name="Rege F."/>
            <person name="Reyes R."/>
            <person name="Rise C."/>
            <person name="Rogov P."/>
            <person name="Ross K."/>
            <person name="Ryan E."/>
            <person name="Settipalli S."/>
            <person name="Shea T."/>
            <person name="Sherpa N."/>
            <person name="Shi L."/>
            <person name="Shih D."/>
            <person name="Sparrow T."/>
            <person name="Spaulding J."/>
            <person name="Stalker J."/>
            <person name="Stange-Thomann N."/>
            <person name="Stavropoulos S."/>
            <person name="Stone C."/>
            <person name="Strader C."/>
            <person name="Tesfaye S."/>
            <person name="Thomson T."/>
            <person name="Thoulutsang Y."/>
            <person name="Thoulutsang D."/>
            <person name="Topham K."/>
            <person name="Topping I."/>
            <person name="Tsamla T."/>
            <person name="Vassiliev H."/>
            <person name="Vo A."/>
            <person name="Wangchuk T."/>
            <person name="Wangdi T."/>
            <person name="Weiand M."/>
            <person name="Wilkinson J."/>
            <person name="Wilson A."/>
            <person name="Yadav S."/>
            <person name="Young G."/>
            <person name="Yu Q."/>
            <person name="Zembek L."/>
            <person name="Zhong D."/>
            <person name="Zimmer A."/>
            <person name="Zwirko Z."/>
            <person name="Jaffe D.B."/>
            <person name="Alvarez P."/>
            <person name="Brockman W."/>
            <person name="Butler J."/>
            <person name="Chin C."/>
            <person name="Gnerre S."/>
            <person name="Grabherr M."/>
            <person name="Kleber M."/>
            <person name="Mauceli E."/>
            <person name="MacCallum I."/>
        </authorList>
    </citation>
    <scope>NUCLEOTIDE SEQUENCE [LARGE SCALE GENOMIC DNA]</scope>
    <source>
        <strain evidence="3">Tucson 15010-1051.87</strain>
    </source>
</reference>
<dbReference type="InParanoid" id="B4LB55"/>
<feature type="signal peptide" evidence="1">
    <location>
        <begin position="1"/>
        <end position="33"/>
    </location>
</feature>
<evidence type="ECO:0000313" key="3">
    <source>
        <dbReference type="Proteomes" id="UP000008792"/>
    </source>
</evidence>
<dbReference type="AlphaFoldDB" id="B4LB55"/>
<accession>B4LB55</accession>
<sequence length="109" mass="12002">MSSSQCRQYTLNMRALNICLLLMLIVAIGCATAAPAALRQRRQIDLTLSAEHDDKDDETELALEAIAGLWSSPDSRTKVDGSARVVHRVNGMQTGSEQDWRLGVRVVFS</sequence>
<keyword evidence="3" id="KW-1185">Reference proteome</keyword>
<dbReference type="KEGG" id="dvi:6624067"/>
<evidence type="ECO:0008006" key="4">
    <source>
        <dbReference type="Google" id="ProtNLM"/>
    </source>
</evidence>
<protein>
    <recommendedName>
        <fullName evidence="4">Attacin C-terminal domain-containing protein</fullName>
    </recommendedName>
</protein>
<name>B4LB55_DROVI</name>
<organism evidence="2 3">
    <name type="scientific">Drosophila virilis</name>
    <name type="common">Fruit fly</name>
    <dbReference type="NCBI Taxonomy" id="7244"/>
    <lineage>
        <taxon>Eukaryota</taxon>
        <taxon>Metazoa</taxon>
        <taxon>Ecdysozoa</taxon>
        <taxon>Arthropoda</taxon>
        <taxon>Hexapoda</taxon>
        <taxon>Insecta</taxon>
        <taxon>Pterygota</taxon>
        <taxon>Neoptera</taxon>
        <taxon>Endopterygota</taxon>
        <taxon>Diptera</taxon>
        <taxon>Brachycera</taxon>
        <taxon>Muscomorpha</taxon>
        <taxon>Ephydroidea</taxon>
        <taxon>Drosophilidae</taxon>
        <taxon>Drosophila</taxon>
    </lineage>
</organism>
<dbReference type="FunCoup" id="B4LB55">
    <property type="interactions" value="1"/>
</dbReference>
<gene>
    <name evidence="2" type="primary">Dvir\GJ12597</name>
    <name evidence="2" type="ORF">Dvir_GJ12597</name>
</gene>
<evidence type="ECO:0000256" key="1">
    <source>
        <dbReference type="SAM" id="SignalP"/>
    </source>
</evidence>
<dbReference type="EMBL" id="CH940647">
    <property type="protein sequence ID" value="EDW68619.2"/>
    <property type="molecule type" value="Genomic_DNA"/>
</dbReference>
<keyword evidence="1" id="KW-0732">Signal</keyword>
<feature type="chain" id="PRO_5006457051" description="Attacin C-terminal domain-containing protein" evidence="1">
    <location>
        <begin position="34"/>
        <end position="109"/>
    </location>
</feature>
<dbReference type="OrthoDB" id="7724017at2759"/>
<dbReference type="Proteomes" id="UP000008792">
    <property type="component" value="Unassembled WGS sequence"/>
</dbReference>
<dbReference type="PROSITE" id="PS51257">
    <property type="entry name" value="PROKAR_LIPOPROTEIN"/>
    <property type="match status" value="1"/>
</dbReference>
<dbReference type="HOGENOM" id="CLU_177234_0_0_1"/>
<dbReference type="eggNOG" id="KOG3365">
    <property type="taxonomic scope" value="Eukaryota"/>
</dbReference>
<evidence type="ECO:0000313" key="2">
    <source>
        <dbReference type="EMBL" id="EDW68619.2"/>
    </source>
</evidence>
<proteinExistence type="predicted"/>